<dbReference type="InterPro" id="IPR007624">
    <property type="entry name" value="RNA_pol_sigma70_r3"/>
</dbReference>
<dbReference type="Pfam" id="PF04539">
    <property type="entry name" value="Sigma70_r3"/>
    <property type="match status" value="1"/>
</dbReference>
<dbReference type="InterPro" id="IPR014284">
    <property type="entry name" value="RNA_pol_sigma-70_dom"/>
</dbReference>
<keyword evidence="2" id="KW-0805">Transcription regulation</keyword>
<dbReference type="InterPro" id="IPR050239">
    <property type="entry name" value="Sigma-70_RNA_pol_init_factors"/>
</dbReference>
<evidence type="ECO:0000256" key="1">
    <source>
        <dbReference type="ARBA" id="ARBA00007788"/>
    </source>
</evidence>
<feature type="region of interest" description="Disordered" evidence="6">
    <location>
        <begin position="188"/>
        <end position="218"/>
    </location>
</feature>
<sequence>MLGAATAILVATAPLTSAYAPGLPPSVPGRRAATASYSFRSSTSTASRRVSLQDNTLMDWDMMPQSVRNGMKLHPGGEGGNGGAVATDLPEGAIPLNLNGGNGDAPGSGAIGSFDPNGEGTKLKGLEQFNAEAFVALEAAQEKHGMTGGGAEQQHQTERPKPSPMERAAAAREDTAAMAKELEAREKARVGKGGGGTGMAKGADVEPKKQRKVSAHVRETGQDSMKYYMKTMANHDLLKKNEEIILAREIQILVAWEKKREDLEATLMRPPTYAEWANDIEEGMSVPDMKKQIRRSLRAKSALTESNLRLVISIAKRYQNRGLNFQDLCQEGTLGLTRACEKFDPERGFRFSTYATWWIKQSIMRAIADQGRTIRLPVHIHDQLNVIRKVEQDLSNELGREPSNEEVAGRVDLKPEKVEFLKKVSKHSLSMETQLQSSKTKGSGAGTGGAKGGGGSSSERQFTLGDTVKDPKQVPMDMAEYGMLRDDMKRLICTLNSREQAVIRMRFGLDDGKAKTLEEIGRRFSVTRERIRQIEARALHKLRQPYRNHNVKCYVNDHA</sequence>
<dbReference type="InterPro" id="IPR007627">
    <property type="entry name" value="RNA_pol_sigma70_r2"/>
</dbReference>
<dbReference type="Pfam" id="PF00140">
    <property type="entry name" value="Sigma70_r1_2"/>
    <property type="match status" value="1"/>
</dbReference>
<keyword evidence="3" id="KW-0731">Sigma factor</keyword>
<dbReference type="PANTHER" id="PTHR30603">
    <property type="entry name" value="RNA POLYMERASE SIGMA FACTOR RPO"/>
    <property type="match status" value="1"/>
</dbReference>
<dbReference type="PROSITE" id="PS00716">
    <property type="entry name" value="SIGMA70_2"/>
    <property type="match status" value="1"/>
</dbReference>
<dbReference type="InterPro" id="IPR013325">
    <property type="entry name" value="RNA_pol_sigma_r2"/>
</dbReference>
<accession>A0A7S4N1M7</accession>
<dbReference type="Pfam" id="PF04545">
    <property type="entry name" value="Sigma70_r4"/>
    <property type="match status" value="1"/>
</dbReference>
<evidence type="ECO:0000256" key="6">
    <source>
        <dbReference type="SAM" id="MobiDB-lite"/>
    </source>
</evidence>
<dbReference type="PRINTS" id="PR00046">
    <property type="entry name" value="SIGMA70FCT"/>
</dbReference>
<dbReference type="GO" id="GO:0016987">
    <property type="term" value="F:sigma factor activity"/>
    <property type="evidence" value="ECO:0007669"/>
    <property type="project" value="UniProtKB-KW"/>
</dbReference>
<evidence type="ECO:0000256" key="2">
    <source>
        <dbReference type="ARBA" id="ARBA00023015"/>
    </source>
</evidence>
<evidence type="ECO:0000259" key="8">
    <source>
        <dbReference type="PROSITE" id="PS00716"/>
    </source>
</evidence>
<evidence type="ECO:0000313" key="9">
    <source>
        <dbReference type="EMBL" id="CAE2259896.1"/>
    </source>
</evidence>
<dbReference type="Gene3D" id="1.10.10.10">
    <property type="entry name" value="Winged helix-like DNA-binding domain superfamily/Winged helix DNA-binding domain"/>
    <property type="match status" value="2"/>
</dbReference>
<feature type="region of interest" description="Disordered" evidence="6">
    <location>
        <begin position="142"/>
        <end position="174"/>
    </location>
</feature>
<keyword evidence="4" id="KW-0238">DNA-binding</keyword>
<dbReference type="NCBIfam" id="TIGR02937">
    <property type="entry name" value="sigma70-ECF"/>
    <property type="match status" value="1"/>
</dbReference>
<dbReference type="InterPro" id="IPR013324">
    <property type="entry name" value="RNA_pol_sigma_r3/r4-like"/>
</dbReference>
<feature type="domain" description="RNA polymerase sigma-70" evidence="8">
    <location>
        <begin position="516"/>
        <end position="542"/>
    </location>
</feature>
<dbReference type="InterPro" id="IPR036388">
    <property type="entry name" value="WH-like_DNA-bd_sf"/>
</dbReference>
<dbReference type="InterPro" id="IPR007630">
    <property type="entry name" value="RNA_pol_sigma70_r4"/>
</dbReference>
<comment type="similarity">
    <text evidence="1">Belongs to the sigma-70 factor family.</text>
</comment>
<keyword evidence="7" id="KW-0732">Signal</keyword>
<dbReference type="InterPro" id="IPR009042">
    <property type="entry name" value="RNA_pol_sigma70_r1_2"/>
</dbReference>
<dbReference type="CDD" id="cd06171">
    <property type="entry name" value="Sigma70_r4"/>
    <property type="match status" value="1"/>
</dbReference>
<reference evidence="9" key="1">
    <citation type="submission" date="2021-01" db="EMBL/GenBank/DDBJ databases">
        <authorList>
            <person name="Corre E."/>
            <person name="Pelletier E."/>
            <person name="Niang G."/>
            <person name="Scheremetjew M."/>
            <person name="Finn R."/>
            <person name="Kale V."/>
            <person name="Holt S."/>
            <person name="Cochrane G."/>
            <person name="Meng A."/>
            <person name="Brown T."/>
            <person name="Cohen L."/>
        </authorList>
    </citation>
    <scope>NUCLEOTIDE SEQUENCE</scope>
    <source>
        <strain evidence="9">Isolate 1302-5</strain>
    </source>
</reference>
<dbReference type="EMBL" id="HBKQ01037910">
    <property type="protein sequence ID" value="CAE2259896.1"/>
    <property type="molecule type" value="Transcribed_RNA"/>
</dbReference>
<feature type="compositionally biased region" description="Gly residues" evidence="6">
    <location>
        <begin position="443"/>
        <end position="456"/>
    </location>
</feature>
<organism evidence="9">
    <name type="scientific">Odontella aurita</name>
    <dbReference type="NCBI Taxonomy" id="265563"/>
    <lineage>
        <taxon>Eukaryota</taxon>
        <taxon>Sar</taxon>
        <taxon>Stramenopiles</taxon>
        <taxon>Ochrophyta</taxon>
        <taxon>Bacillariophyta</taxon>
        <taxon>Mediophyceae</taxon>
        <taxon>Biddulphiophycidae</taxon>
        <taxon>Eupodiscales</taxon>
        <taxon>Odontellaceae</taxon>
        <taxon>Odontella</taxon>
    </lineage>
</organism>
<gene>
    <name evidence="9" type="ORF">OAUR00152_LOCUS26185</name>
</gene>
<dbReference type="SUPFAM" id="SSF88659">
    <property type="entry name" value="Sigma3 and sigma4 domains of RNA polymerase sigma factors"/>
    <property type="match status" value="2"/>
</dbReference>
<dbReference type="Pfam" id="PF04542">
    <property type="entry name" value="Sigma70_r2"/>
    <property type="match status" value="1"/>
</dbReference>
<dbReference type="Gene3D" id="1.10.601.10">
    <property type="entry name" value="RNA Polymerase Primary Sigma Factor"/>
    <property type="match status" value="1"/>
</dbReference>
<keyword evidence="5" id="KW-0804">Transcription</keyword>
<evidence type="ECO:0000256" key="3">
    <source>
        <dbReference type="ARBA" id="ARBA00023082"/>
    </source>
</evidence>
<proteinExistence type="inferred from homology"/>
<name>A0A7S4N1M7_9STRA</name>
<feature type="signal peptide" evidence="7">
    <location>
        <begin position="1"/>
        <end position="18"/>
    </location>
</feature>
<dbReference type="InterPro" id="IPR000943">
    <property type="entry name" value="RNA_pol_sigma70"/>
</dbReference>
<dbReference type="AlphaFoldDB" id="A0A7S4N1M7"/>
<evidence type="ECO:0000256" key="4">
    <source>
        <dbReference type="ARBA" id="ARBA00023125"/>
    </source>
</evidence>
<evidence type="ECO:0000256" key="7">
    <source>
        <dbReference type="SAM" id="SignalP"/>
    </source>
</evidence>
<dbReference type="SUPFAM" id="SSF88946">
    <property type="entry name" value="Sigma2 domain of RNA polymerase sigma factors"/>
    <property type="match status" value="1"/>
</dbReference>
<protein>
    <recommendedName>
        <fullName evidence="8">RNA polymerase sigma-70 domain-containing protein</fullName>
    </recommendedName>
</protein>
<feature type="region of interest" description="Disordered" evidence="6">
    <location>
        <begin position="429"/>
        <end position="471"/>
    </location>
</feature>
<dbReference type="GO" id="GO:0003677">
    <property type="term" value="F:DNA binding"/>
    <property type="evidence" value="ECO:0007669"/>
    <property type="project" value="UniProtKB-KW"/>
</dbReference>
<dbReference type="GO" id="GO:0006352">
    <property type="term" value="P:DNA-templated transcription initiation"/>
    <property type="evidence" value="ECO:0007669"/>
    <property type="project" value="InterPro"/>
</dbReference>
<feature type="chain" id="PRO_5031388618" description="RNA polymerase sigma-70 domain-containing protein" evidence="7">
    <location>
        <begin position="19"/>
        <end position="559"/>
    </location>
</feature>
<evidence type="ECO:0000256" key="5">
    <source>
        <dbReference type="ARBA" id="ARBA00023163"/>
    </source>
</evidence>
<dbReference type="PANTHER" id="PTHR30603:SF47">
    <property type="entry name" value="RNA POLYMERASE SIGMA FACTOR SIGD, CHLOROPLASTIC"/>
    <property type="match status" value="1"/>
</dbReference>